<name>A0A9P9BNK6_9PEZI</name>
<gene>
    <name evidence="8" type="ORF">B0I36DRAFT_364982</name>
</gene>
<keyword evidence="4 6" id="KW-0472">Membrane</keyword>
<protein>
    <recommendedName>
        <fullName evidence="7">Rhodopsin domain-containing protein</fullName>
    </recommendedName>
</protein>
<sequence length="296" mass="32258">MSLYGPSVVIPLYSVLMAVGLASTGTRVWIRVSQSRDSLGIDDALIIAGVVIMVAVNGMQYYNALVGTGGEAVTDPDTKAQAVVASRKIDWSMIVIEKAAFGAVKLSFLFFYRRIFNVWPTFRRINHALMAIVFAWALAFMISDILICGTHPELIWGYDQTIARAQCGNRGAQLLAFSVTSVATDIAVLTLPIVYIGRLQMSRKSKLAASMVFLCGSLSTGASILRMIFLIVSYPVGRLGFAYSPPPQEETPLVLKAFNPTEGLLSSLFSVFHYPGSQAIICNKRKGYVYSGKHLP</sequence>
<evidence type="ECO:0000256" key="1">
    <source>
        <dbReference type="ARBA" id="ARBA00004141"/>
    </source>
</evidence>
<feature type="transmembrane region" description="Helical" evidence="6">
    <location>
        <begin position="12"/>
        <end position="32"/>
    </location>
</feature>
<evidence type="ECO:0000259" key="7">
    <source>
        <dbReference type="Pfam" id="PF20684"/>
    </source>
</evidence>
<keyword evidence="9" id="KW-1185">Reference proteome</keyword>
<feature type="transmembrane region" description="Helical" evidence="6">
    <location>
        <begin position="172"/>
        <end position="195"/>
    </location>
</feature>
<keyword evidence="3 6" id="KW-1133">Transmembrane helix</keyword>
<feature type="transmembrane region" description="Helical" evidence="6">
    <location>
        <begin position="207"/>
        <end position="232"/>
    </location>
</feature>
<dbReference type="GeneID" id="70188617"/>
<dbReference type="EMBL" id="JAGTJQ010000007">
    <property type="protein sequence ID" value="KAH7027836.1"/>
    <property type="molecule type" value="Genomic_DNA"/>
</dbReference>
<dbReference type="PANTHER" id="PTHR33048:SF157">
    <property type="entry name" value="INTEGRAL MEMBRANE PROTEIN"/>
    <property type="match status" value="1"/>
</dbReference>
<feature type="domain" description="Rhodopsin" evidence="7">
    <location>
        <begin position="27"/>
        <end position="231"/>
    </location>
</feature>
<feature type="transmembrane region" description="Helical" evidence="6">
    <location>
        <begin position="44"/>
        <end position="62"/>
    </location>
</feature>
<accession>A0A9P9BNK6</accession>
<feature type="transmembrane region" description="Helical" evidence="6">
    <location>
        <begin position="128"/>
        <end position="152"/>
    </location>
</feature>
<dbReference type="Pfam" id="PF20684">
    <property type="entry name" value="Fung_rhodopsin"/>
    <property type="match status" value="1"/>
</dbReference>
<evidence type="ECO:0000256" key="4">
    <source>
        <dbReference type="ARBA" id="ARBA00023136"/>
    </source>
</evidence>
<organism evidence="8 9">
    <name type="scientific">Microdochium trichocladiopsis</name>
    <dbReference type="NCBI Taxonomy" id="1682393"/>
    <lineage>
        <taxon>Eukaryota</taxon>
        <taxon>Fungi</taxon>
        <taxon>Dikarya</taxon>
        <taxon>Ascomycota</taxon>
        <taxon>Pezizomycotina</taxon>
        <taxon>Sordariomycetes</taxon>
        <taxon>Xylariomycetidae</taxon>
        <taxon>Xylariales</taxon>
        <taxon>Microdochiaceae</taxon>
        <taxon>Microdochium</taxon>
    </lineage>
</organism>
<dbReference type="PANTHER" id="PTHR33048">
    <property type="entry name" value="PTH11-LIKE INTEGRAL MEMBRANE PROTEIN (AFU_ORTHOLOGUE AFUA_5G11245)"/>
    <property type="match status" value="1"/>
</dbReference>
<keyword evidence="2 6" id="KW-0812">Transmembrane</keyword>
<comment type="subcellular location">
    <subcellularLocation>
        <location evidence="1">Membrane</location>
        <topology evidence="1">Multi-pass membrane protein</topology>
    </subcellularLocation>
</comment>
<evidence type="ECO:0000313" key="9">
    <source>
        <dbReference type="Proteomes" id="UP000756346"/>
    </source>
</evidence>
<evidence type="ECO:0000256" key="2">
    <source>
        <dbReference type="ARBA" id="ARBA00022692"/>
    </source>
</evidence>
<dbReference type="InterPro" id="IPR049326">
    <property type="entry name" value="Rhodopsin_dom_fungi"/>
</dbReference>
<comment type="similarity">
    <text evidence="5">Belongs to the SAT4 family.</text>
</comment>
<dbReference type="Proteomes" id="UP000756346">
    <property type="component" value="Unassembled WGS sequence"/>
</dbReference>
<comment type="caution">
    <text evidence="8">The sequence shown here is derived from an EMBL/GenBank/DDBJ whole genome shotgun (WGS) entry which is preliminary data.</text>
</comment>
<evidence type="ECO:0000256" key="5">
    <source>
        <dbReference type="ARBA" id="ARBA00038359"/>
    </source>
</evidence>
<dbReference type="RefSeq" id="XP_046010635.1">
    <property type="nucleotide sequence ID" value="XM_046159071.1"/>
</dbReference>
<dbReference type="InterPro" id="IPR052337">
    <property type="entry name" value="SAT4-like"/>
</dbReference>
<dbReference type="GO" id="GO:0016020">
    <property type="term" value="C:membrane"/>
    <property type="evidence" value="ECO:0007669"/>
    <property type="project" value="UniProtKB-SubCell"/>
</dbReference>
<evidence type="ECO:0000313" key="8">
    <source>
        <dbReference type="EMBL" id="KAH7027836.1"/>
    </source>
</evidence>
<feature type="transmembrane region" description="Helical" evidence="6">
    <location>
        <begin position="99"/>
        <end position="116"/>
    </location>
</feature>
<evidence type="ECO:0000256" key="3">
    <source>
        <dbReference type="ARBA" id="ARBA00022989"/>
    </source>
</evidence>
<dbReference type="AlphaFoldDB" id="A0A9P9BNK6"/>
<proteinExistence type="inferred from homology"/>
<reference evidence="8" key="1">
    <citation type="journal article" date="2021" name="Nat. Commun.">
        <title>Genetic determinants of endophytism in the Arabidopsis root mycobiome.</title>
        <authorList>
            <person name="Mesny F."/>
            <person name="Miyauchi S."/>
            <person name="Thiergart T."/>
            <person name="Pickel B."/>
            <person name="Atanasova L."/>
            <person name="Karlsson M."/>
            <person name="Huettel B."/>
            <person name="Barry K.W."/>
            <person name="Haridas S."/>
            <person name="Chen C."/>
            <person name="Bauer D."/>
            <person name="Andreopoulos W."/>
            <person name="Pangilinan J."/>
            <person name="LaButti K."/>
            <person name="Riley R."/>
            <person name="Lipzen A."/>
            <person name="Clum A."/>
            <person name="Drula E."/>
            <person name="Henrissat B."/>
            <person name="Kohler A."/>
            <person name="Grigoriev I.V."/>
            <person name="Martin F.M."/>
            <person name="Hacquard S."/>
        </authorList>
    </citation>
    <scope>NUCLEOTIDE SEQUENCE</scope>
    <source>
        <strain evidence="8">MPI-CAGE-CH-0230</strain>
    </source>
</reference>
<dbReference type="OrthoDB" id="5393606at2759"/>
<evidence type="ECO:0000256" key="6">
    <source>
        <dbReference type="SAM" id="Phobius"/>
    </source>
</evidence>